<feature type="region of interest" description="Disordered" evidence="1">
    <location>
        <begin position="739"/>
        <end position="764"/>
    </location>
</feature>
<reference evidence="2 3" key="1">
    <citation type="journal article" date="2022" name="bioRxiv">
        <title>Genomics of Preaxostyla Flagellates Illuminates Evolutionary Transitions and the Path Towards Mitochondrial Loss.</title>
        <authorList>
            <person name="Novak L.V.F."/>
            <person name="Treitli S.C."/>
            <person name="Pyrih J."/>
            <person name="Halakuc P."/>
            <person name="Pipaliya S.V."/>
            <person name="Vacek V."/>
            <person name="Brzon O."/>
            <person name="Soukal P."/>
            <person name="Eme L."/>
            <person name="Dacks J.B."/>
            <person name="Karnkowska A."/>
            <person name="Elias M."/>
            <person name="Hampl V."/>
        </authorList>
    </citation>
    <scope>NUCLEOTIDE SEQUENCE [LARGE SCALE GENOMIC DNA]</scope>
    <source>
        <strain evidence="2">NAU3</strain>
        <tissue evidence="2">Gut</tissue>
    </source>
</reference>
<feature type="region of interest" description="Disordered" evidence="1">
    <location>
        <begin position="253"/>
        <end position="289"/>
    </location>
</feature>
<feature type="region of interest" description="Disordered" evidence="1">
    <location>
        <begin position="312"/>
        <end position="331"/>
    </location>
</feature>
<proteinExistence type="predicted"/>
<evidence type="ECO:0000256" key="1">
    <source>
        <dbReference type="SAM" id="MobiDB-lite"/>
    </source>
</evidence>
<sequence>MTLHSTALSPLPQERRLERYVKPKVRVPSLSLNNTRHIKSSLSTERATKMFSDQDDSFVQDYLTTLMQSSMILTPHSPSTSQSLAHSSTQHQLSRQVLLPKEHEITYDETELSILTNELHRLCTKSGGQNAQHPTSQPPQVLTIPLHQKPVKAVAPTQSQREAPSSRRDVELSTPRNRSFVHKKNYKQINKEIEALKSAVKMTGKKARPTDEEETPTGAYTHRLTSLSSKRVSESAKETIMEHMLFDTQQEQYAVTHRSHPRSNRNQSLSQLSHRTPSRPSTTSPYTVQDTQIFTLTALTGTGEDEDLDATFTNRHTSHSTTRDQQRFDRKSVIPQLLRQKRVEVGAEHLQFTQTARENTRRHLLRVEMMRKKKEAALDNDQNHRMKTASTRRAVSVASGTYPMRTSPRNDSSLSHRSTEKQDSLYQKMRNARKWVRVLASVVRIAALTDSLAEDRARRKGKALAQSKRKETEAIKQQEALVRRRHDMGEAGVTVGRFIHSLVSSYRALKSKEYSDMLYTCIFTIRSTHRLSIRVRQLRFLYLRVQNILRSIHDCRAARIKLIDNLWHRMECCLVMGVNFPTPTLETYPPPPITTRSSYSTLPLITSFISSLPSPALLTPAAIVPFLDYQPIRSSSLSSANLSTSSLPSASSPSATHSDPYTLSLLSPFDKRTIDDIVKKFKGVFLKEAKESNTTARHNRRMQSTMGLARKFSLSGLNSPNIFSSPSIASLVHPNANFSTPTHSSVHSSVPLPGQTSETSNDNTLSTSLLTSTLMQKTKVKHMLTFEEYTTLTPRHIRMKIISDKLSAVRMVFMHVVEKDGRRLGVDRPLFPVARVFRELIAGMVLDGMQQAVK</sequence>
<evidence type="ECO:0000313" key="2">
    <source>
        <dbReference type="EMBL" id="KAK2956032.1"/>
    </source>
</evidence>
<feature type="region of interest" description="Disordered" evidence="1">
    <location>
        <begin position="201"/>
        <end position="221"/>
    </location>
</feature>
<evidence type="ECO:0000313" key="3">
    <source>
        <dbReference type="Proteomes" id="UP001281761"/>
    </source>
</evidence>
<keyword evidence="3" id="KW-1185">Reference proteome</keyword>
<gene>
    <name evidence="2" type="ORF">BLNAU_9008</name>
</gene>
<accession>A0ABQ9XX38</accession>
<feature type="compositionally biased region" description="Basic and acidic residues" evidence="1">
    <location>
        <begin position="321"/>
        <end position="331"/>
    </location>
</feature>
<name>A0ABQ9XX38_9EUKA</name>
<comment type="caution">
    <text evidence="2">The sequence shown here is derived from an EMBL/GenBank/DDBJ whole genome shotgun (WGS) entry which is preliminary data.</text>
</comment>
<feature type="compositionally biased region" description="Polar residues" evidence="1">
    <location>
        <begin position="264"/>
        <end position="274"/>
    </location>
</feature>
<dbReference type="EMBL" id="JARBJD010000060">
    <property type="protein sequence ID" value="KAK2956032.1"/>
    <property type="molecule type" value="Genomic_DNA"/>
</dbReference>
<feature type="region of interest" description="Disordered" evidence="1">
    <location>
        <begin position="376"/>
        <end position="424"/>
    </location>
</feature>
<organism evidence="2 3">
    <name type="scientific">Blattamonas nauphoetae</name>
    <dbReference type="NCBI Taxonomy" id="2049346"/>
    <lineage>
        <taxon>Eukaryota</taxon>
        <taxon>Metamonada</taxon>
        <taxon>Preaxostyla</taxon>
        <taxon>Oxymonadida</taxon>
        <taxon>Blattamonas</taxon>
    </lineage>
</organism>
<protein>
    <submittedName>
        <fullName evidence="2">Uncharacterized protein</fullName>
    </submittedName>
</protein>
<dbReference type="Proteomes" id="UP001281761">
    <property type="component" value="Unassembled WGS sequence"/>
</dbReference>
<feature type="compositionally biased region" description="Polar residues" evidence="1">
    <location>
        <begin position="407"/>
        <end position="416"/>
    </location>
</feature>
<feature type="region of interest" description="Disordered" evidence="1">
    <location>
        <begin position="150"/>
        <end position="175"/>
    </location>
</feature>